<dbReference type="AlphaFoldDB" id="A0A3M7LFS3"/>
<evidence type="ECO:0000313" key="1">
    <source>
        <dbReference type="EMBL" id="RMZ60964.1"/>
    </source>
</evidence>
<name>A0A3M7LFS3_9FLAO</name>
<dbReference type="Proteomes" id="UP000267524">
    <property type="component" value="Unassembled WGS sequence"/>
</dbReference>
<gene>
    <name evidence="1" type="ORF">D1632_03050</name>
</gene>
<accession>A0A3M7LFS3</accession>
<reference evidence="1 2" key="1">
    <citation type="submission" date="2018-08" db="EMBL/GenBank/DDBJ databases">
        <title>Chryseobacterium nematophagum: a novel matrix digesting pathogen of nematodes.</title>
        <authorList>
            <person name="Page A."/>
            <person name="Roberts M."/>
            <person name="Felix M.-A."/>
            <person name="Weir W."/>
        </authorList>
    </citation>
    <scope>NUCLEOTIDE SEQUENCE [LARGE SCALE GENOMIC DNA]</scope>
    <source>
        <strain evidence="1 2">JUb275</strain>
    </source>
</reference>
<sequence length="120" mass="14013">MKLFQILILTFCLGVFLIPKGQFYVQNMTETCCKSDQKSKNCCKEDHSSHSKETNHKKTSCNENCSTLCITCYTFIESPFSESFFLELSYYKANKNLQFQYSDPHISDRLKEIWQPPKIA</sequence>
<protein>
    <submittedName>
        <fullName evidence="1">Uncharacterized protein</fullName>
    </submittedName>
</protein>
<evidence type="ECO:0000313" key="2">
    <source>
        <dbReference type="Proteomes" id="UP000267524"/>
    </source>
</evidence>
<organism evidence="1 2">
    <name type="scientific">Chryseobacterium nematophagum</name>
    <dbReference type="NCBI Taxonomy" id="2305228"/>
    <lineage>
        <taxon>Bacteria</taxon>
        <taxon>Pseudomonadati</taxon>
        <taxon>Bacteroidota</taxon>
        <taxon>Flavobacteriia</taxon>
        <taxon>Flavobacteriales</taxon>
        <taxon>Weeksellaceae</taxon>
        <taxon>Chryseobacterium group</taxon>
        <taxon>Chryseobacterium</taxon>
    </lineage>
</organism>
<comment type="caution">
    <text evidence="1">The sequence shown here is derived from an EMBL/GenBank/DDBJ whole genome shotgun (WGS) entry which is preliminary data.</text>
</comment>
<keyword evidence="2" id="KW-1185">Reference proteome</keyword>
<proteinExistence type="predicted"/>
<dbReference type="EMBL" id="QWIV01000005">
    <property type="protein sequence ID" value="RMZ60964.1"/>
    <property type="molecule type" value="Genomic_DNA"/>
</dbReference>